<gene>
    <name evidence="1" type="ORF">AF72_12155</name>
</gene>
<reference evidence="1 2" key="1">
    <citation type="journal article" date="2014" name="Genome Announc.">
        <title>Draft Genome Sequence of Xylella fastidiosa Pear Leaf Scorch Strain in Taiwan.</title>
        <authorList>
            <person name="Su C.C."/>
            <person name="Deng W.L."/>
            <person name="Jan F.J."/>
            <person name="Chang C.J."/>
            <person name="Huang H."/>
            <person name="Chen J."/>
        </authorList>
    </citation>
    <scope>NUCLEOTIDE SEQUENCE [LARGE SCALE GENOMIC DNA]</scope>
    <source>
        <strain evidence="1 2">PLS229</strain>
    </source>
</reference>
<sequence length="47" mass="5237">MVTFMQVLVLAAVIITQPQSALLLHEYSGTVSWLEVPTYRVGVYVRG</sequence>
<accession>Z9JFJ8</accession>
<evidence type="ECO:0000313" key="2">
    <source>
        <dbReference type="Proteomes" id="UP000020406"/>
    </source>
</evidence>
<dbReference type="AlphaFoldDB" id="Z9JFJ8"/>
<dbReference type="Proteomes" id="UP000020406">
    <property type="component" value="Unassembled WGS sequence"/>
</dbReference>
<organism evidence="1 2">
    <name type="scientific">Xylella taiwanensis</name>
    <dbReference type="NCBI Taxonomy" id="1444770"/>
    <lineage>
        <taxon>Bacteria</taxon>
        <taxon>Pseudomonadati</taxon>
        <taxon>Pseudomonadota</taxon>
        <taxon>Gammaproteobacteria</taxon>
        <taxon>Lysobacterales</taxon>
        <taxon>Lysobacteraceae</taxon>
        <taxon>Xylella</taxon>
    </lineage>
</organism>
<dbReference type="STRING" id="1444770.AF72_12155"/>
<proteinExistence type="predicted"/>
<dbReference type="PATRIC" id="fig|1444770.3.peg.2865"/>
<protein>
    <submittedName>
        <fullName evidence="1">Uncharacterized protein</fullName>
    </submittedName>
</protein>
<comment type="caution">
    <text evidence="1">The sequence shown here is derived from an EMBL/GenBank/DDBJ whole genome shotgun (WGS) entry which is preliminary data.</text>
</comment>
<evidence type="ECO:0000313" key="1">
    <source>
        <dbReference type="EMBL" id="EWS77170.1"/>
    </source>
</evidence>
<name>Z9JFJ8_9GAMM</name>
<dbReference type="EMBL" id="JDSQ01000028">
    <property type="protein sequence ID" value="EWS77170.1"/>
    <property type="molecule type" value="Genomic_DNA"/>
</dbReference>